<dbReference type="GO" id="GO:0006227">
    <property type="term" value="P:dUDP biosynthetic process"/>
    <property type="evidence" value="ECO:0007669"/>
    <property type="project" value="TreeGrafter"/>
</dbReference>
<dbReference type="Gene3D" id="3.40.50.300">
    <property type="entry name" value="P-loop containing nucleotide triphosphate hydrolases"/>
    <property type="match status" value="1"/>
</dbReference>
<dbReference type="NCBIfam" id="TIGR00041">
    <property type="entry name" value="DTMP_kinase"/>
    <property type="match status" value="1"/>
</dbReference>
<evidence type="ECO:0000313" key="11">
    <source>
        <dbReference type="Proteomes" id="UP000176897"/>
    </source>
</evidence>
<name>A0A1F7UPE5_9BACT</name>
<dbReference type="InterPro" id="IPR018094">
    <property type="entry name" value="Thymidylate_kinase"/>
</dbReference>
<evidence type="ECO:0000256" key="4">
    <source>
        <dbReference type="ARBA" id="ARBA00022741"/>
    </source>
</evidence>
<keyword evidence="5 8" id="KW-0418">Kinase</keyword>
<dbReference type="SUPFAM" id="SSF52540">
    <property type="entry name" value="P-loop containing nucleoside triphosphate hydrolases"/>
    <property type="match status" value="1"/>
</dbReference>
<evidence type="ECO:0000256" key="2">
    <source>
        <dbReference type="ARBA" id="ARBA00022679"/>
    </source>
</evidence>
<dbReference type="STRING" id="1802401.A3B21_01955"/>
<comment type="similarity">
    <text evidence="1 8">Belongs to the thymidylate kinase family.</text>
</comment>
<accession>A0A1F7UPE5</accession>
<organism evidence="10 11">
    <name type="scientific">Candidatus Uhrbacteria bacterium RIFCSPLOWO2_01_FULL_47_24</name>
    <dbReference type="NCBI Taxonomy" id="1802401"/>
    <lineage>
        <taxon>Bacteria</taxon>
        <taxon>Candidatus Uhriibacteriota</taxon>
    </lineage>
</organism>
<dbReference type="Proteomes" id="UP000176897">
    <property type="component" value="Unassembled WGS sequence"/>
</dbReference>
<comment type="caution">
    <text evidence="10">The sequence shown here is derived from an EMBL/GenBank/DDBJ whole genome shotgun (WGS) entry which is preliminary data.</text>
</comment>
<evidence type="ECO:0000256" key="6">
    <source>
        <dbReference type="ARBA" id="ARBA00022840"/>
    </source>
</evidence>
<dbReference type="EC" id="2.7.4.9" evidence="8"/>
<evidence type="ECO:0000256" key="3">
    <source>
        <dbReference type="ARBA" id="ARBA00022727"/>
    </source>
</evidence>
<dbReference type="InterPro" id="IPR039430">
    <property type="entry name" value="Thymidylate_kin-like_dom"/>
</dbReference>
<dbReference type="GO" id="GO:0004798">
    <property type="term" value="F:dTMP kinase activity"/>
    <property type="evidence" value="ECO:0007669"/>
    <property type="project" value="UniProtKB-UniRule"/>
</dbReference>
<dbReference type="EMBL" id="MGEJ01000014">
    <property type="protein sequence ID" value="OGL80119.1"/>
    <property type="molecule type" value="Genomic_DNA"/>
</dbReference>
<protein>
    <recommendedName>
        <fullName evidence="8">Thymidylate kinase</fullName>
        <ecNumber evidence="8">2.7.4.9</ecNumber>
    </recommendedName>
    <alternativeName>
        <fullName evidence="8">dTMP kinase</fullName>
    </alternativeName>
</protein>
<gene>
    <name evidence="8" type="primary">tmk</name>
    <name evidence="10" type="ORF">A3B21_01955</name>
</gene>
<comment type="catalytic activity">
    <reaction evidence="7 8">
        <text>dTMP + ATP = dTDP + ADP</text>
        <dbReference type="Rhea" id="RHEA:13517"/>
        <dbReference type="ChEBI" id="CHEBI:30616"/>
        <dbReference type="ChEBI" id="CHEBI:58369"/>
        <dbReference type="ChEBI" id="CHEBI:63528"/>
        <dbReference type="ChEBI" id="CHEBI:456216"/>
        <dbReference type="EC" id="2.7.4.9"/>
    </reaction>
</comment>
<dbReference type="Pfam" id="PF02223">
    <property type="entry name" value="Thymidylate_kin"/>
    <property type="match status" value="1"/>
</dbReference>
<dbReference type="HAMAP" id="MF_00165">
    <property type="entry name" value="Thymidylate_kinase"/>
    <property type="match status" value="1"/>
</dbReference>
<dbReference type="GO" id="GO:0005524">
    <property type="term" value="F:ATP binding"/>
    <property type="evidence" value="ECO:0007669"/>
    <property type="project" value="UniProtKB-UniRule"/>
</dbReference>
<evidence type="ECO:0000256" key="5">
    <source>
        <dbReference type="ARBA" id="ARBA00022777"/>
    </source>
</evidence>
<evidence type="ECO:0000256" key="7">
    <source>
        <dbReference type="ARBA" id="ARBA00048743"/>
    </source>
</evidence>
<dbReference type="PANTHER" id="PTHR10344">
    <property type="entry name" value="THYMIDYLATE KINASE"/>
    <property type="match status" value="1"/>
</dbReference>
<dbReference type="GO" id="GO:0006233">
    <property type="term" value="P:dTDP biosynthetic process"/>
    <property type="evidence" value="ECO:0007669"/>
    <property type="project" value="InterPro"/>
</dbReference>
<dbReference type="GO" id="GO:0006235">
    <property type="term" value="P:dTTP biosynthetic process"/>
    <property type="evidence" value="ECO:0007669"/>
    <property type="project" value="UniProtKB-UniRule"/>
</dbReference>
<reference evidence="10 11" key="1">
    <citation type="journal article" date="2016" name="Nat. Commun.">
        <title>Thousands of microbial genomes shed light on interconnected biogeochemical processes in an aquifer system.</title>
        <authorList>
            <person name="Anantharaman K."/>
            <person name="Brown C.T."/>
            <person name="Hug L.A."/>
            <person name="Sharon I."/>
            <person name="Castelle C.J."/>
            <person name="Probst A.J."/>
            <person name="Thomas B.C."/>
            <person name="Singh A."/>
            <person name="Wilkins M.J."/>
            <person name="Karaoz U."/>
            <person name="Brodie E.L."/>
            <person name="Williams K.H."/>
            <person name="Hubbard S.S."/>
            <person name="Banfield J.F."/>
        </authorList>
    </citation>
    <scope>NUCLEOTIDE SEQUENCE [LARGE SCALE GENOMIC DNA]</scope>
</reference>
<keyword evidence="2 8" id="KW-0808">Transferase</keyword>
<evidence type="ECO:0000256" key="1">
    <source>
        <dbReference type="ARBA" id="ARBA00009776"/>
    </source>
</evidence>
<keyword evidence="3 8" id="KW-0545">Nucleotide biosynthesis</keyword>
<proteinExistence type="inferred from homology"/>
<keyword evidence="4 8" id="KW-0547">Nucleotide-binding</keyword>
<dbReference type="PANTHER" id="PTHR10344:SF4">
    <property type="entry name" value="UMP-CMP KINASE 2, MITOCHONDRIAL"/>
    <property type="match status" value="1"/>
</dbReference>
<dbReference type="GO" id="GO:0005829">
    <property type="term" value="C:cytosol"/>
    <property type="evidence" value="ECO:0007669"/>
    <property type="project" value="TreeGrafter"/>
</dbReference>
<dbReference type="InterPro" id="IPR027417">
    <property type="entry name" value="P-loop_NTPase"/>
</dbReference>
<comment type="function">
    <text evidence="8">Phosphorylation of dTMP to form dTDP in both de novo and salvage pathways of dTTP synthesis.</text>
</comment>
<dbReference type="CDD" id="cd01672">
    <property type="entry name" value="TMPK"/>
    <property type="match status" value="1"/>
</dbReference>
<evidence type="ECO:0000259" key="9">
    <source>
        <dbReference type="Pfam" id="PF02223"/>
    </source>
</evidence>
<feature type="domain" description="Thymidylate kinase-like" evidence="9">
    <location>
        <begin position="8"/>
        <end position="202"/>
    </location>
</feature>
<evidence type="ECO:0000256" key="8">
    <source>
        <dbReference type="HAMAP-Rule" id="MF_00165"/>
    </source>
</evidence>
<dbReference type="AlphaFoldDB" id="A0A1F7UPE5"/>
<feature type="binding site" evidence="8">
    <location>
        <begin position="10"/>
        <end position="17"/>
    </location>
    <ligand>
        <name>ATP</name>
        <dbReference type="ChEBI" id="CHEBI:30616"/>
    </ligand>
</feature>
<keyword evidence="6 8" id="KW-0067">ATP-binding</keyword>
<evidence type="ECO:0000313" key="10">
    <source>
        <dbReference type="EMBL" id="OGL80119.1"/>
    </source>
</evidence>
<sequence>MKGTFIVIEGTDGSGKTTHLELAVKKLTADSRAVEVVDFPQYGKKSAGPVEEYLNGKYGSAQEVSPYVASLFYAVDRFDASFKINKALTDGKIVLANRYVPSNIAHQGAKITDIAERQKFMHWVEEIEYGIMKLPRPDRVIFLHVPAHISFELVEKKNERAYLQEGKKRDIHESDLLYQKAVEQSYLELAAHDTTVKTIECAPEGKLLYIEEIHPLVMKQIYDLFQQSA</sequence>